<keyword evidence="10 13" id="KW-0143">Chaperone</keyword>
<dbReference type="HAMAP" id="MF_00233">
    <property type="entry name" value="LolB"/>
    <property type="match status" value="1"/>
</dbReference>
<dbReference type="Pfam" id="PF03550">
    <property type="entry name" value="LolB"/>
    <property type="match status" value="1"/>
</dbReference>
<name>A0ABW7D2B5_9GAMM</name>
<keyword evidence="7 13" id="KW-0653">Protein transport</keyword>
<keyword evidence="8 13" id="KW-0472">Membrane</keyword>
<evidence type="ECO:0000256" key="2">
    <source>
        <dbReference type="ARBA" id="ARBA00009696"/>
    </source>
</evidence>
<evidence type="ECO:0000256" key="7">
    <source>
        <dbReference type="ARBA" id="ARBA00022927"/>
    </source>
</evidence>
<feature type="chain" id="PRO_5045223203" description="Outer-membrane lipoprotein LolB" evidence="14">
    <location>
        <begin position="20"/>
        <end position="220"/>
    </location>
</feature>
<evidence type="ECO:0000256" key="8">
    <source>
        <dbReference type="ARBA" id="ARBA00023136"/>
    </source>
</evidence>
<reference evidence="15 16" key="1">
    <citation type="submission" date="2024-09" db="EMBL/GenBank/DDBJ databases">
        <authorList>
            <consortium name="All-Russian atlas of soil microorganisms"/>
            <consortium name="as a basis for the search for new antimicrobial producers and enzymes with unique properties"/>
            <person name="Sokolova E.A."/>
            <person name="Voronina E.N."/>
        </authorList>
    </citation>
    <scope>NUCLEOTIDE SEQUENCE [LARGE SCALE GENOMIC DNA]</scope>
    <source>
        <strain evidence="15 16">AF-22b-331.1</strain>
    </source>
</reference>
<evidence type="ECO:0000256" key="12">
    <source>
        <dbReference type="ARBA" id="ARBA00023288"/>
    </source>
</evidence>
<comment type="function">
    <text evidence="13">Plays a critical role in the incorporation of lipoproteins in the outer membrane after they are released by the LolA protein.</text>
</comment>
<evidence type="ECO:0000256" key="5">
    <source>
        <dbReference type="ARBA" id="ARBA00022448"/>
    </source>
</evidence>
<organism evidence="15 16">
    <name type="scientific">Stenotrophomonas nematodicola</name>
    <dbReference type="NCBI Taxonomy" id="2656746"/>
    <lineage>
        <taxon>Bacteria</taxon>
        <taxon>Pseudomonadati</taxon>
        <taxon>Pseudomonadota</taxon>
        <taxon>Gammaproteobacteria</taxon>
        <taxon>Lysobacterales</taxon>
        <taxon>Lysobacteraceae</taxon>
        <taxon>Stenotrophomonas</taxon>
    </lineage>
</organism>
<keyword evidence="11 13" id="KW-0998">Cell outer membrane</keyword>
<keyword evidence="12 13" id="KW-0449">Lipoprotein</keyword>
<keyword evidence="9 13" id="KW-0564">Palmitate</keyword>
<dbReference type="InterPro" id="IPR029046">
    <property type="entry name" value="LolA/LolB/LppX"/>
</dbReference>
<comment type="similarity">
    <text evidence="2 13">Belongs to the LolB family.</text>
</comment>
<accession>A0ABW7D2B5</accession>
<evidence type="ECO:0000256" key="14">
    <source>
        <dbReference type="SAM" id="SignalP"/>
    </source>
</evidence>
<comment type="caution">
    <text evidence="15">The sequence shown here is derived from an EMBL/GenBank/DDBJ whole genome shotgun (WGS) entry which is preliminary data.</text>
</comment>
<dbReference type="InterPro" id="IPR004565">
    <property type="entry name" value="OM_lipoprot_LolB"/>
</dbReference>
<evidence type="ECO:0000256" key="4">
    <source>
        <dbReference type="ARBA" id="ARBA00016202"/>
    </source>
</evidence>
<evidence type="ECO:0000256" key="13">
    <source>
        <dbReference type="HAMAP-Rule" id="MF_00233"/>
    </source>
</evidence>
<dbReference type="Proteomes" id="UP001605261">
    <property type="component" value="Unassembled WGS sequence"/>
</dbReference>
<evidence type="ECO:0000256" key="11">
    <source>
        <dbReference type="ARBA" id="ARBA00023237"/>
    </source>
</evidence>
<comment type="subcellular location">
    <subcellularLocation>
        <location evidence="1 13">Cell outer membrane</location>
        <topology evidence="1 13">Lipid-anchor</topology>
    </subcellularLocation>
</comment>
<keyword evidence="5 13" id="KW-0813">Transport</keyword>
<dbReference type="RefSeq" id="WP_394164641.1">
    <property type="nucleotide sequence ID" value="NZ_JBHGCJ010000019.1"/>
</dbReference>
<dbReference type="SUPFAM" id="SSF89392">
    <property type="entry name" value="Prokaryotic lipoproteins and lipoprotein localization factors"/>
    <property type="match status" value="1"/>
</dbReference>
<evidence type="ECO:0000313" key="16">
    <source>
        <dbReference type="Proteomes" id="UP001605261"/>
    </source>
</evidence>
<evidence type="ECO:0000256" key="10">
    <source>
        <dbReference type="ARBA" id="ARBA00023186"/>
    </source>
</evidence>
<keyword evidence="16" id="KW-1185">Reference proteome</keyword>
<sequence>MKVTLFKAGTALAMALALAGCVSLDERKAPAAPAVVSTVSAAAERAEAARVAAVRAQSQWAFQGRVAVNKGRNGGNGRIDWQQQDRQYEVELSAPVTRQSWKLTGDSHHEGGRLEGMEGGTREGEDAQQLLLEATGWDIPVNQLPDWVRGLVAGDTAAAARIERDGEGRPRRVEQMGWQVQYLDWFPAEGDRPVLPRRIEAVNGDAKVRLVVDSWVLGSP</sequence>
<dbReference type="Gene3D" id="2.50.20.10">
    <property type="entry name" value="Lipoprotein localisation LolA/LolB/LppX"/>
    <property type="match status" value="1"/>
</dbReference>
<evidence type="ECO:0000313" key="15">
    <source>
        <dbReference type="EMBL" id="MFG6111337.1"/>
    </source>
</evidence>
<gene>
    <name evidence="13 15" type="primary">lolB</name>
    <name evidence="15" type="ORF">ACEU0G_001228</name>
</gene>
<dbReference type="CDD" id="cd16326">
    <property type="entry name" value="LolB"/>
    <property type="match status" value="1"/>
</dbReference>
<proteinExistence type="inferred from homology"/>
<dbReference type="NCBIfam" id="TIGR00548">
    <property type="entry name" value="lolB"/>
    <property type="match status" value="1"/>
</dbReference>
<keyword evidence="6 13" id="KW-0732">Signal</keyword>
<evidence type="ECO:0000256" key="3">
    <source>
        <dbReference type="ARBA" id="ARBA00011245"/>
    </source>
</evidence>
<protein>
    <recommendedName>
        <fullName evidence="4 13">Outer-membrane lipoprotein LolB</fullName>
    </recommendedName>
</protein>
<evidence type="ECO:0000256" key="9">
    <source>
        <dbReference type="ARBA" id="ARBA00023139"/>
    </source>
</evidence>
<evidence type="ECO:0000256" key="1">
    <source>
        <dbReference type="ARBA" id="ARBA00004459"/>
    </source>
</evidence>
<feature type="signal peptide" evidence="14">
    <location>
        <begin position="1"/>
        <end position="19"/>
    </location>
</feature>
<evidence type="ECO:0000256" key="6">
    <source>
        <dbReference type="ARBA" id="ARBA00022729"/>
    </source>
</evidence>
<dbReference type="PROSITE" id="PS51257">
    <property type="entry name" value="PROKAR_LIPOPROTEIN"/>
    <property type="match status" value="1"/>
</dbReference>
<dbReference type="EMBL" id="JBHGCJ010000019">
    <property type="protein sequence ID" value="MFG6111337.1"/>
    <property type="molecule type" value="Genomic_DNA"/>
</dbReference>
<comment type="subunit">
    <text evidence="3 13">Monomer.</text>
</comment>